<dbReference type="InterPro" id="IPR036397">
    <property type="entry name" value="RNaseH_sf"/>
</dbReference>
<dbReference type="SUPFAM" id="SSF50630">
    <property type="entry name" value="Acid proteases"/>
    <property type="match status" value="1"/>
</dbReference>
<feature type="region of interest" description="Disordered" evidence="6">
    <location>
        <begin position="124"/>
        <end position="144"/>
    </location>
</feature>
<evidence type="ECO:0000256" key="3">
    <source>
        <dbReference type="ARBA" id="ARBA00022722"/>
    </source>
</evidence>
<keyword evidence="2" id="KW-0548">Nucleotidyltransferase</keyword>
<dbReference type="Gene3D" id="3.30.420.10">
    <property type="entry name" value="Ribonuclease H-like superfamily/Ribonuclease H"/>
    <property type="match status" value="1"/>
</dbReference>
<keyword evidence="5" id="KW-0479">Metal-binding</keyword>
<evidence type="ECO:0000256" key="4">
    <source>
        <dbReference type="ARBA" id="ARBA00022759"/>
    </source>
</evidence>
<keyword evidence="9" id="KW-0695">RNA-directed DNA polymerase</keyword>
<organism evidence="9 10">
    <name type="scientific">Tanacetum coccineum</name>
    <dbReference type="NCBI Taxonomy" id="301880"/>
    <lineage>
        <taxon>Eukaryota</taxon>
        <taxon>Viridiplantae</taxon>
        <taxon>Streptophyta</taxon>
        <taxon>Embryophyta</taxon>
        <taxon>Tracheophyta</taxon>
        <taxon>Spermatophyta</taxon>
        <taxon>Magnoliopsida</taxon>
        <taxon>eudicotyledons</taxon>
        <taxon>Gunneridae</taxon>
        <taxon>Pentapetalae</taxon>
        <taxon>asterids</taxon>
        <taxon>campanulids</taxon>
        <taxon>Asterales</taxon>
        <taxon>Asteraceae</taxon>
        <taxon>Asteroideae</taxon>
        <taxon>Anthemideae</taxon>
        <taxon>Anthemidinae</taxon>
        <taxon>Tanacetum</taxon>
    </lineage>
</organism>
<dbReference type="InterPro" id="IPR012337">
    <property type="entry name" value="RNaseH-like_sf"/>
</dbReference>
<dbReference type="InterPro" id="IPR050951">
    <property type="entry name" value="Retrovirus_Pol_polyprotein"/>
</dbReference>
<dbReference type="SUPFAM" id="SSF57756">
    <property type="entry name" value="Retrovirus zinc finger-like domains"/>
    <property type="match status" value="1"/>
</dbReference>
<evidence type="ECO:0000313" key="10">
    <source>
        <dbReference type="Proteomes" id="UP001151760"/>
    </source>
</evidence>
<reference evidence="9" key="2">
    <citation type="submission" date="2022-01" db="EMBL/GenBank/DDBJ databases">
        <authorList>
            <person name="Yamashiro T."/>
            <person name="Shiraishi A."/>
            <person name="Satake H."/>
            <person name="Nakayama K."/>
        </authorList>
    </citation>
    <scope>NUCLEOTIDE SEQUENCE</scope>
</reference>
<dbReference type="Pfam" id="PF03732">
    <property type="entry name" value="Retrotrans_gag"/>
    <property type="match status" value="1"/>
</dbReference>
<dbReference type="Pfam" id="PF08284">
    <property type="entry name" value="RVP_2"/>
    <property type="match status" value="1"/>
</dbReference>
<evidence type="ECO:0000256" key="1">
    <source>
        <dbReference type="ARBA" id="ARBA00022679"/>
    </source>
</evidence>
<evidence type="ECO:0000256" key="5">
    <source>
        <dbReference type="PROSITE-ProRule" id="PRU00047"/>
    </source>
</evidence>
<dbReference type="Gene3D" id="4.10.60.10">
    <property type="entry name" value="Zinc finger, CCHC-type"/>
    <property type="match status" value="1"/>
</dbReference>
<reference evidence="9" key="1">
    <citation type="journal article" date="2022" name="Int. J. Mol. Sci.">
        <title>Draft Genome of Tanacetum Coccineum: Genomic Comparison of Closely Related Tanacetum-Family Plants.</title>
        <authorList>
            <person name="Yamashiro T."/>
            <person name="Shiraishi A."/>
            <person name="Nakayama K."/>
            <person name="Satake H."/>
        </authorList>
    </citation>
    <scope>NUCLEOTIDE SEQUENCE</scope>
</reference>
<keyword evidence="4" id="KW-0378">Hydrolase</keyword>
<dbReference type="InterPro" id="IPR001878">
    <property type="entry name" value="Znf_CCHC"/>
</dbReference>
<keyword evidence="5" id="KW-0862">Zinc</keyword>
<dbReference type="CDD" id="cd01647">
    <property type="entry name" value="RT_LTR"/>
    <property type="match status" value="1"/>
</dbReference>
<feature type="domain" description="Integrase catalytic" evidence="8">
    <location>
        <begin position="648"/>
        <end position="808"/>
    </location>
</feature>
<accession>A0ABQ5G0B5</accession>
<dbReference type="Pfam" id="PF24626">
    <property type="entry name" value="SH3_Tf2-1"/>
    <property type="match status" value="1"/>
</dbReference>
<name>A0ABQ5G0B5_9ASTR</name>
<evidence type="ECO:0000259" key="7">
    <source>
        <dbReference type="PROSITE" id="PS50158"/>
    </source>
</evidence>
<dbReference type="SUPFAM" id="SSF56672">
    <property type="entry name" value="DNA/RNA polymerases"/>
    <property type="match status" value="1"/>
</dbReference>
<feature type="region of interest" description="Disordered" evidence="6">
    <location>
        <begin position="244"/>
        <end position="266"/>
    </location>
</feature>
<dbReference type="PROSITE" id="PS50158">
    <property type="entry name" value="ZF_CCHC"/>
    <property type="match status" value="1"/>
</dbReference>
<dbReference type="Proteomes" id="UP001151760">
    <property type="component" value="Unassembled WGS sequence"/>
</dbReference>
<comment type="caution">
    <text evidence="9">The sequence shown here is derived from an EMBL/GenBank/DDBJ whole genome shotgun (WGS) entry which is preliminary data.</text>
</comment>
<dbReference type="Gene3D" id="3.10.10.10">
    <property type="entry name" value="HIV Type 1 Reverse Transcriptase, subunit A, domain 1"/>
    <property type="match status" value="1"/>
</dbReference>
<dbReference type="InterPro" id="IPR005162">
    <property type="entry name" value="Retrotrans_gag_dom"/>
</dbReference>
<dbReference type="InterPro" id="IPR001584">
    <property type="entry name" value="Integrase_cat-core"/>
</dbReference>
<dbReference type="InterPro" id="IPR043502">
    <property type="entry name" value="DNA/RNA_pol_sf"/>
</dbReference>
<dbReference type="SUPFAM" id="SSF53098">
    <property type="entry name" value="Ribonuclease H-like"/>
    <property type="match status" value="1"/>
</dbReference>
<dbReference type="PROSITE" id="PS50994">
    <property type="entry name" value="INTEGRASE"/>
    <property type="match status" value="1"/>
</dbReference>
<dbReference type="Gene3D" id="3.30.70.270">
    <property type="match status" value="2"/>
</dbReference>
<dbReference type="CDD" id="cd00303">
    <property type="entry name" value="retropepsin_like"/>
    <property type="match status" value="1"/>
</dbReference>
<dbReference type="PANTHER" id="PTHR37984:SF5">
    <property type="entry name" value="PROTEIN NYNRIN-LIKE"/>
    <property type="match status" value="1"/>
</dbReference>
<keyword evidence="5" id="KW-0863">Zinc-finger</keyword>
<gene>
    <name evidence="9" type="ORF">Tco_1019752</name>
</gene>
<evidence type="ECO:0000256" key="2">
    <source>
        <dbReference type="ARBA" id="ARBA00022695"/>
    </source>
</evidence>
<feature type="domain" description="CCHC-type" evidence="7">
    <location>
        <begin position="223"/>
        <end position="238"/>
    </location>
</feature>
<dbReference type="InterPro" id="IPR021109">
    <property type="entry name" value="Peptidase_aspartic_dom_sf"/>
</dbReference>
<keyword evidence="3" id="KW-0540">Nuclease</keyword>
<dbReference type="PANTHER" id="PTHR37984">
    <property type="entry name" value="PROTEIN CBG26694"/>
    <property type="match status" value="1"/>
</dbReference>
<keyword evidence="10" id="KW-1185">Reference proteome</keyword>
<dbReference type="InterPro" id="IPR036875">
    <property type="entry name" value="Znf_CCHC_sf"/>
</dbReference>
<evidence type="ECO:0000313" key="9">
    <source>
        <dbReference type="EMBL" id="GJT68272.1"/>
    </source>
</evidence>
<keyword evidence="1" id="KW-0808">Transferase</keyword>
<evidence type="ECO:0000259" key="8">
    <source>
        <dbReference type="PROSITE" id="PS50994"/>
    </source>
</evidence>
<proteinExistence type="predicted"/>
<dbReference type="Gene3D" id="2.40.70.10">
    <property type="entry name" value="Acid Proteases"/>
    <property type="match status" value="1"/>
</dbReference>
<dbReference type="GO" id="GO:0003964">
    <property type="term" value="F:RNA-directed DNA polymerase activity"/>
    <property type="evidence" value="ECO:0007669"/>
    <property type="project" value="UniProtKB-KW"/>
</dbReference>
<dbReference type="SMART" id="SM00343">
    <property type="entry name" value="ZnF_C2HC"/>
    <property type="match status" value="2"/>
</dbReference>
<protein>
    <submittedName>
        <fullName evidence="9">Reverse transcriptase domain-containing protein</fullName>
    </submittedName>
</protein>
<dbReference type="InterPro" id="IPR056924">
    <property type="entry name" value="SH3_Tf2-1"/>
</dbReference>
<dbReference type="InterPro" id="IPR043128">
    <property type="entry name" value="Rev_trsase/Diguanyl_cyclase"/>
</dbReference>
<dbReference type="EMBL" id="BQNB010017883">
    <property type="protein sequence ID" value="GJT68272.1"/>
    <property type="molecule type" value="Genomic_DNA"/>
</dbReference>
<evidence type="ECO:0000256" key="6">
    <source>
        <dbReference type="SAM" id="MobiDB-lite"/>
    </source>
</evidence>
<sequence length="954" mass="109715">MDSVFDNSRCGENQKVKFAASSFMNKTLTWWNTQVQVRGYEAAIGMSWTDFKASLVEEFCPSNEMVKLENDFWNHMMVGANHAAYTDRFHELSKMVSHLVTPESSRIKWVGILTDEAASCGTLTKGNKKRKGMEETSKPGGSWKDNKNAKAGIGFMTTTPPRNEFVGPYPKCAKCYSYHPENGPCRLGYNCQKLGYFAKDCRAPFKQVTPVNAVRMGYNQRVCYECGSPDHLRNTCPKMQKAADQARNPLALEGNRNTQNNRNPARGRAFNINAADALQDPNVMTGTFSLYDHFATVLLDSGDDFSFISTNFAPLLNVKPSIINPRYVIKVADGKKVEVDRIIHDCKLELGNYLFIIDFVLLGHESFDVIMGMEWLSKNMAVIVCHEKVIEIPLEGGGILWVQGERTLRVAKALMNAKVDEPKFSSWSNASCEVSISSSTLGNGRIVWATLRVARQGELNKLTVKNRYPLPRTDDLFDQLQGARYFSKIDLWLGYHQLRVHEDDIPRTSKEEHEVHLRLVLELLKKEKLYAKFSKCEFWLQEVRFLSHVVNQNGIHVDPSKIEELFSDYECEIRYHRGKANVVADALRRKERVKPRRMRAMAMTIQSGMKRKEDESLYFMDRIWVPLVGGVRTIVIDEAHKTRMKRDIATYKWDKITMDFITKLPKTKIGHDTIWVIVDRLTKLAHFLATREDYSTERLEKLYIDEIVARDGVPVSIILDRDGRFTSHFWQTLQKALGTQLDMSTAYHPQTDGQCECTIQTLEDMLRAYVIDFSGNWDVHLPLAEFSYNNSYHSSIRCAPFEALYGRKLLIKEKLKAARDRQKRYADNRRKLLELEFGDRILEKISPVAYQIRLLEELSSVHDTFHVSNLKKCLANDNLHVPLDEIKIDKTLRFVEEPVKIMDHEVRSLKCSKISLVKVCWNSKRGPEFTLEREDHMKSKYPQLFVDRAVEPTS</sequence>
<keyword evidence="4" id="KW-0255">Endonuclease</keyword>